<evidence type="ECO:0000313" key="1">
    <source>
        <dbReference type="EMBL" id="PMD39353.1"/>
    </source>
</evidence>
<evidence type="ECO:0008006" key="3">
    <source>
        <dbReference type="Google" id="ProtNLM"/>
    </source>
</evidence>
<dbReference type="EMBL" id="KZ613947">
    <property type="protein sequence ID" value="PMD39353.1"/>
    <property type="molecule type" value="Genomic_DNA"/>
</dbReference>
<dbReference type="AlphaFoldDB" id="A0A2J6RLF7"/>
<name>A0A2J6RLF7_HYAVF</name>
<protein>
    <recommendedName>
        <fullName evidence="3">F-box domain-containing protein</fullName>
    </recommendedName>
</protein>
<sequence>MGLNSLPSELKVIIFRHLHDDHRNNDDLTQVVRCCRNFYNLAIPILYSSFNSETKARSFALLQTLLNAPGLGRHFQRLIGLREEFDQSPEFLDVFSRPRFHFDTKTEGLEEALENGCHDNNMRRRWSQTFSLDRCYEDGKWFDVPGNWDSITALLILLLPNVLEFQLHFDTAKTTDHQLEFIPYVFAQALRLQNSNLQSTYCLRHLRDIWLSVDKSSDSKSLDEILPFLQLRTIRHVSLYNSNTDEGSDDDMKVPIPHVTHLSFLPTSDIDSRCLGNFLKAFTGLMSFSYVHWSRFDNFHSHPWIPSKIREGLLYSKDSLRELTLVNEMEDGYFTSNYSPRGRYVPRRWLEHELEPRVHPIGSLLDFRQLRRLDISVIALTGRVGTDKTGYDISHGTVRPRDVLTHEQNLRLVDSLPDALEELSLRTCFGDIYLVMEVLFERRRNGGLQRLQKVALYFQKDFSEERILNDESGIQCEMEGMYLGIRVTRLRVKLFAQIDD</sequence>
<dbReference type="OrthoDB" id="3541472at2759"/>
<dbReference type="Proteomes" id="UP000235786">
    <property type="component" value="Unassembled WGS sequence"/>
</dbReference>
<reference evidence="1 2" key="1">
    <citation type="submission" date="2016-04" db="EMBL/GenBank/DDBJ databases">
        <title>A degradative enzymes factory behind the ericoid mycorrhizal symbiosis.</title>
        <authorList>
            <consortium name="DOE Joint Genome Institute"/>
            <person name="Martino E."/>
            <person name="Morin E."/>
            <person name="Grelet G."/>
            <person name="Kuo A."/>
            <person name="Kohler A."/>
            <person name="Daghino S."/>
            <person name="Barry K."/>
            <person name="Choi C."/>
            <person name="Cichocki N."/>
            <person name="Clum A."/>
            <person name="Copeland A."/>
            <person name="Hainaut M."/>
            <person name="Haridas S."/>
            <person name="Labutti K."/>
            <person name="Lindquist E."/>
            <person name="Lipzen A."/>
            <person name="Khouja H.-R."/>
            <person name="Murat C."/>
            <person name="Ohm R."/>
            <person name="Olson A."/>
            <person name="Spatafora J."/>
            <person name="Veneault-Fourrey C."/>
            <person name="Henrissat B."/>
            <person name="Grigoriev I."/>
            <person name="Martin F."/>
            <person name="Perotto S."/>
        </authorList>
    </citation>
    <scope>NUCLEOTIDE SEQUENCE [LARGE SCALE GENOMIC DNA]</scope>
    <source>
        <strain evidence="1 2">F</strain>
    </source>
</reference>
<organism evidence="1 2">
    <name type="scientific">Hyaloscypha variabilis (strain UAMH 11265 / GT02V1 / F)</name>
    <name type="common">Meliniomyces variabilis</name>
    <dbReference type="NCBI Taxonomy" id="1149755"/>
    <lineage>
        <taxon>Eukaryota</taxon>
        <taxon>Fungi</taxon>
        <taxon>Dikarya</taxon>
        <taxon>Ascomycota</taxon>
        <taxon>Pezizomycotina</taxon>
        <taxon>Leotiomycetes</taxon>
        <taxon>Helotiales</taxon>
        <taxon>Hyaloscyphaceae</taxon>
        <taxon>Hyaloscypha</taxon>
        <taxon>Hyaloscypha variabilis</taxon>
    </lineage>
</organism>
<evidence type="ECO:0000313" key="2">
    <source>
        <dbReference type="Proteomes" id="UP000235786"/>
    </source>
</evidence>
<accession>A0A2J6RLF7</accession>
<gene>
    <name evidence="1" type="ORF">L207DRAFT_513812</name>
</gene>
<keyword evidence="2" id="KW-1185">Reference proteome</keyword>
<proteinExistence type="predicted"/>